<dbReference type="AlphaFoldDB" id="A0A2U1MTK9"/>
<dbReference type="Proteomes" id="UP000245207">
    <property type="component" value="Unassembled WGS sequence"/>
</dbReference>
<reference evidence="1 2" key="1">
    <citation type="journal article" date="2018" name="Mol. Plant">
        <title>The genome of Artemisia annua provides insight into the evolution of Asteraceae family and artemisinin biosynthesis.</title>
        <authorList>
            <person name="Shen Q."/>
            <person name="Zhang L."/>
            <person name="Liao Z."/>
            <person name="Wang S."/>
            <person name="Yan T."/>
            <person name="Shi P."/>
            <person name="Liu M."/>
            <person name="Fu X."/>
            <person name="Pan Q."/>
            <person name="Wang Y."/>
            <person name="Lv Z."/>
            <person name="Lu X."/>
            <person name="Zhang F."/>
            <person name="Jiang W."/>
            <person name="Ma Y."/>
            <person name="Chen M."/>
            <person name="Hao X."/>
            <person name="Li L."/>
            <person name="Tang Y."/>
            <person name="Lv G."/>
            <person name="Zhou Y."/>
            <person name="Sun X."/>
            <person name="Brodelius P.E."/>
            <person name="Rose J.K.C."/>
            <person name="Tang K."/>
        </authorList>
    </citation>
    <scope>NUCLEOTIDE SEQUENCE [LARGE SCALE GENOMIC DNA]</scope>
    <source>
        <strain evidence="2">cv. Huhao1</strain>
        <tissue evidence="1">Leaf</tissue>
    </source>
</reference>
<keyword evidence="2" id="KW-1185">Reference proteome</keyword>
<dbReference type="GO" id="GO:0003964">
    <property type="term" value="F:RNA-directed DNA polymerase activity"/>
    <property type="evidence" value="ECO:0007669"/>
    <property type="project" value="UniProtKB-KW"/>
</dbReference>
<organism evidence="1 2">
    <name type="scientific">Artemisia annua</name>
    <name type="common">Sweet wormwood</name>
    <dbReference type="NCBI Taxonomy" id="35608"/>
    <lineage>
        <taxon>Eukaryota</taxon>
        <taxon>Viridiplantae</taxon>
        <taxon>Streptophyta</taxon>
        <taxon>Embryophyta</taxon>
        <taxon>Tracheophyta</taxon>
        <taxon>Spermatophyta</taxon>
        <taxon>Magnoliopsida</taxon>
        <taxon>eudicotyledons</taxon>
        <taxon>Gunneridae</taxon>
        <taxon>Pentapetalae</taxon>
        <taxon>asterids</taxon>
        <taxon>campanulids</taxon>
        <taxon>Asterales</taxon>
        <taxon>Asteraceae</taxon>
        <taxon>Asteroideae</taxon>
        <taxon>Anthemideae</taxon>
        <taxon>Artemisiinae</taxon>
        <taxon>Artemisia</taxon>
    </lineage>
</organism>
<name>A0A2U1MTK9_ARTAN</name>
<proteinExistence type="predicted"/>
<protein>
    <submittedName>
        <fullName evidence="1">RNA-directed DNA polymerase, eukaryota, Reverse transcriptase zinc-binding domain protein</fullName>
    </submittedName>
</protein>
<evidence type="ECO:0000313" key="1">
    <source>
        <dbReference type="EMBL" id="PWA64588.1"/>
    </source>
</evidence>
<dbReference type="EMBL" id="PKPP01004395">
    <property type="protein sequence ID" value="PWA64588.1"/>
    <property type="molecule type" value="Genomic_DNA"/>
</dbReference>
<keyword evidence="1" id="KW-0695">RNA-directed DNA polymerase</keyword>
<dbReference type="OrthoDB" id="1748554at2759"/>
<gene>
    <name evidence="1" type="ORF">CTI12_AA342990</name>
</gene>
<evidence type="ECO:0000313" key="2">
    <source>
        <dbReference type="Proteomes" id="UP000245207"/>
    </source>
</evidence>
<comment type="caution">
    <text evidence="1">The sequence shown here is derived from an EMBL/GenBank/DDBJ whole genome shotgun (WGS) entry which is preliminary data.</text>
</comment>
<sequence length="389" mass="42924">MSTKRPKRRTKTPSHLKDSVCVLNDKPIDSTRVGCNVELGEKEVVVGSDKSCMKGVCENAQPCLANMNSNVGDYNATMENMEGNMTGKEDGMGTNTNKAVSDGGNLASEEPNSLNVEATTGVDVSRESEPNKTKDAEDINAKMNDDLHMVHESTRNVNVGSPSFANIVTAEATQKKVNFRKVDVIGATDGHNKGKRQSDKGYAVKQKPNMAFKQAPKLNMQEIWKRKSDAANTSNPFSVLASTSGANLEDNRNDGMLQQPGKEAIEESDDEDVENIFDDSVQHKATNVSWGWRKLLQIRNKVRPHVWYQLGNGGKASVWYDTWDELCPLMNHVTHRAVSNAGYNKREKVVDVVNDGSWSWPETWMVAMVFGMIRHEVMSSGNTIAINSA</sequence>
<keyword evidence="1" id="KW-0808">Transferase</keyword>
<keyword evidence="1" id="KW-0548">Nucleotidyltransferase</keyword>
<accession>A0A2U1MTK9</accession>